<evidence type="ECO:0000256" key="1">
    <source>
        <dbReference type="PROSITE-ProRule" id="PRU00023"/>
    </source>
</evidence>
<organism evidence="2 3">
    <name type="scientific">Wuchereria bancrofti</name>
    <dbReference type="NCBI Taxonomy" id="6293"/>
    <lineage>
        <taxon>Eukaryota</taxon>
        <taxon>Metazoa</taxon>
        <taxon>Ecdysozoa</taxon>
        <taxon>Nematoda</taxon>
        <taxon>Chromadorea</taxon>
        <taxon>Rhabditida</taxon>
        <taxon>Spirurina</taxon>
        <taxon>Spiruromorpha</taxon>
        <taxon>Filarioidea</taxon>
        <taxon>Onchocercidae</taxon>
        <taxon>Wuchereria</taxon>
    </lineage>
</organism>
<dbReference type="PANTHER" id="PTHR46427">
    <property type="entry name" value="ANKYRIN REPEAT AND LEM DOMAIN-CONTAINING PROTEIN 1"/>
    <property type="match status" value="1"/>
</dbReference>
<dbReference type="InterPro" id="IPR002110">
    <property type="entry name" value="Ankyrin_rpt"/>
</dbReference>
<dbReference type="AlphaFoldDB" id="J9ENT5"/>
<sequence length="73" mass="8032">MPKTNILHLLAASNNPTALDAVQNLLKTRQKHVSEREEEGLTALHVAAAWDNLAMCQLLMYFGADPSEKDDNG</sequence>
<dbReference type="PROSITE" id="PS50088">
    <property type="entry name" value="ANK_REPEAT"/>
    <property type="match status" value="1"/>
</dbReference>
<protein>
    <submittedName>
        <fullName evidence="2">Uncharacterized protein</fullName>
    </submittedName>
</protein>
<evidence type="ECO:0000313" key="3">
    <source>
        <dbReference type="Proteomes" id="UP000004810"/>
    </source>
</evidence>
<feature type="non-terminal residue" evidence="2">
    <location>
        <position position="73"/>
    </location>
</feature>
<dbReference type="GO" id="GO:0004520">
    <property type="term" value="F:DNA endonuclease activity"/>
    <property type="evidence" value="ECO:0007669"/>
    <property type="project" value="TreeGrafter"/>
</dbReference>
<dbReference type="PANTHER" id="PTHR46427:SF1">
    <property type="entry name" value="ANKYRIN REPEAT AND LEM DOMAIN-CONTAINING PROTEIN 1"/>
    <property type="match status" value="1"/>
</dbReference>
<dbReference type="GO" id="GO:0005737">
    <property type="term" value="C:cytoplasm"/>
    <property type="evidence" value="ECO:0007669"/>
    <property type="project" value="TreeGrafter"/>
</dbReference>
<evidence type="ECO:0000313" key="2">
    <source>
        <dbReference type="EMBL" id="EJW76969.1"/>
    </source>
</evidence>
<dbReference type="PROSITE" id="PS50297">
    <property type="entry name" value="ANK_REP_REGION"/>
    <property type="match status" value="1"/>
</dbReference>
<proteinExistence type="predicted"/>
<reference evidence="3" key="1">
    <citation type="submission" date="2012-08" db="EMBL/GenBank/DDBJ databases">
        <title>The Genome Sequence of Wuchereria bancrofti.</title>
        <authorList>
            <person name="Nutman T.B."/>
            <person name="Fink D.L."/>
            <person name="Russ C."/>
            <person name="Young S."/>
            <person name="Zeng Q."/>
            <person name="Koehrsen M."/>
            <person name="Alvarado L."/>
            <person name="Berlin A."/>
            <person name="Chapman S.B."/>
            <person name="Chen Z."/>
            <person name="Freedman E."/>
            <person name="Gellesch M."/>
            <person name="Goldberg J."/>
            <person name="Griggs A."/>
            <person name="Gujja S."/>
            <person name="Heilman E.R."/>
            <person name="Heiman D."/>
            <person name="Hepburn T."/>
            <person name="Howarth C."/>
            <person name="Jen D."/>
            <person name="Larson L."/>
            <person name="Lewis B."/>
            <person name="Mehta T."/>
            <person name="Park D."/>
            <person name="Pearson M."/>
            <person name="Roberts A."/>
            <person name="Saif S."/>
            <person name="Shea T."/>
            <person name="Shenoy N."/>
            <person name="Sisk P."/>
            <person name="Stolte C."/>
            <person name="Sykes S."/>
            <person name="Walk T."/>
            <person name="White J."/>
            <person name="Yandava C."/>
            <person name="Haas B."/>
            <person name="Henn M.R."/>
            <person name="Nusbaum C."/>
            <person name="Birren B."/>
        </authorList>
    </citation>
    <scope>NUCLEOTIDE SEQUENCE [LARGE SCALE GENOMIC DNA]</scope>
    <source>
        <strain evidence="3">NA</strain>
    </source>
</reference>
<accession>J9ENT5</accession>
<dbReference type="Pfam" id="PF12796">
    <property type="entry name" value="Ank_2"/>
    <property type="match status" value="1"/>
</dbReference>
<dbReference type="GO" id="GO:0000724">
    <property type="term" value="P:double-strand break repair via homologous recombination"/>
    <property type="evidence" value="ECO:0007669"/>
    <property type="project" value="TreeGrafter"/>
</dbReference>
<dbReference type="EMBL" id="ADBV01008366">
    <property type="protein sequence ID" value="EJW76969.1"/>
    <property type="molecule type" value="Genomic_DNA"/>
</dbReference>
<dbReference type="Gene3D" id="1.25.40.20">
    <property type="entry name" value="Ankyrin repeat-containing domain"/>
    <property type="match status" value="1"/>
</dbReference>
<dbReference type="Proteomes" id="UP000004810">
    <property type="component" value="Unassembled WGS sequence"/>
</dbReference>
<dbReference type="SMART" id="SM00248">
    <property type="entry name" value="ANK"/>
    <property type="match status" value="1"/>
</dbReference>
<dbReference type="SUPFAM" id="SSF48403">
    <property type="entry name" value="Ankyrin repeat"/>
    <property type="match status" value="1"/>
</dbReference>
<gene>
    <name evidence="2" type="ORF">WUBG_12126</name>
</gene>
<name>J9ENT5_WUCBA</name>
<comment type="caution">
    <text evidence="2">The sequence shown here is derived from an EMBL/GenBank/DDBJ whole genome shotgun (WGS) entry which is preliminary data.</text>
</comment>
<dbReference type="GO" id="GO:0000712">
    <property type="term" value="P:resolution of meiotic recombination intermediates"/>
    <property type="evidence" value="ECO:0007669"/>
    <property type="project" value="TreeGrafter"/>
</dbReference>
<feature type="repeat" description="ANK" evidence="1">
    <location>
        <begin position="39"/>
        <end position="71"/>
    </location>
</feature>
<dbReference type="InterPro" id="IPR034998">
    <property type="entry name" value="ANKLE1"/>
</dbReference>
<keyword evidence="1" id="KW-0040">ANK repeat</keyword>
<dbReference type="InterPro" id="IPR036770">
    <property type="entry name" value="Ankyrin_rpt-contain_sf"/>
</dbReference>
<dbReference type="GO" id="GO:0005654">
    <property type="term" value="C:nucleoplasm"/>
    <property type="evidence" value="ECO:0007669"/>
    <property type="project" value="TreeGrafter"/>
</dbReference>